<dbReference type="EC" id="2.7.7.6" evidence="2"/>
<evidence type="ECO:0000256" key="5">
    <source>
        <dbReference type="ARBA" id="ARBA00022695"/>
    </source>
</evidence>
<dbReference type="Gene3D" id="6.20.50.80">
    <property type="match status" value="1"/>
</dbReference>
<dbReference type="AlphaFoldDB" id="A0A7G9YS14"/>
<proteinExistence type="inferred from homology"/>
<reference evidence="10" key="1">
    <citation type="submission" date="2020-06" db="EMBL/GenBank/DDBJ databases">
        <title>Unique genomic features of the anaerobic methanotrophic archaea.</title>
        <authorList>
            <person name="Chadwick G.L."/>
            <person name="Skennerton C.T."/>
            <person name="Laso-Perez R."/>
            <person name="Leu A.O."/>
            <person name="Speth D.R."/>
            <person name="Yu H."/>
            <person name="Morgan-Lang C."/>
            <person name="Hatzenpichler R."/>
            <person name="Goudeau D."/>
            <person name="Malmstrom R."/>
            <person name="Brazelton W.J."/>
            <person name="Woyke T."/>
            <person name="Hallam S.J."/>
            <person name="Tyson G.W."/>
            <person name="Wegener G."/>
            <person name="Boetius A."/>
            <person name="Orphan V."/>
        </authorList>
    </citation>
    <scope>NUCLEOTIDE SEQUENCE</scope>
</reference>
<gene>
    <name evidence="10" type="primary">rpoA1</name>
    <name evidence="10" type="ORF">GLJDJJHM_00002</name>
</gene>
<dbReference type="Pfam" id="PF00623">
    <property type="entry name" value="RNA_pol_Rpb1_2"/>
    <property type="match status" value="1"/>
</dbReference>
<keyword evidence="4 10" id="KW-0808">Transferase</keyword>
<dbReference type="Gene3D" id="1.10.274.100">
    <property type="entry name" value="RNA polymerase Rpb1, domain 3"/>
    <property type="match status" value="1"/>
</dbReference>
<keyword evidence="3 10" id="KW-0240">DNA-directed RNA polymerase</keyword>
<evidence type="ECO:0000259" key="9">
    <source>
        <dbReference type="SMART" id="SM00663"/>
    </source>
</evidence>
<accession>A0A7G9YS14</accession>
<keyword evidence="6" id="KW-0804">Transcription</keyword>
<evidence type="ECO:0000256" key="3">
    <source>
        <dbReference type="ARBA" id="ARBA00022478"/>
    </source>
</evidence>
<dbReference type="Pfam" id="PF04983">
    <property type="entry name" value="RNA_pol_Rpb1_3"/>
    <property type="match status" value="1"/>
</dbReference>
<comment type="function">
    <text evidence="8">DNA-dependent RNA polymerase (RNAP) catalyzes the transcription of DNA into RNA using the four ribonucleoside triphosphates as substrates. Forms the clamp head domain.</text>
</comment>
<evidence type="ECO:0000256" key="8">
    <source>
        <dbReference type="ARBA" id="ARBA00053389"/>
    </source>
</evidence>
<dbReference type="InterPro" id="IPR007081">
    <property type="entry name" value="RNA_pol_Rpb1_5"/>
</dbReference>
<dbReference type="InterPro" id="IPR007066">
    <property type="entry name" value="RNA_pol_Rpb1_3"/>
</dbReference>
<dbReference type="PANTHER" id="PTHR19376:SF32">
    <property type="entry name" value="DNA-DIRECTED RNA POLYMERASE III SUBUNIT RPC1"/>
    <property type="match status" value="1"/>
</dbReference>
<sequence>MSIMAHYVRVMPGKTFRLNPTVCPPYNADYDGDEMNLHVLQTEEARAEAKILMAVQRNIISPRFGRPIIGGIHDHVSSLFLLTYGEKKFDREETLEILKGIDIDDLREPAGTFRSEVSGLGFEDRPYWTGKQIFSMILPAGLNLQFQGKVGGVTIRDGNLESGVIDEIAVGSFKGKIIDRIVRQYGEEAAKKFINDLARLATNYILRAGFSFGISDEDIPREGEQQIREETMREAEHKVDELIRAYEAEELEALPGRTVEETLELRIMETLGRARDEAGGIAERYLGIENAGVLMAKSGARGSLLNLTQMAACVGQQSVRGERIKRGYRGRTLPHFKPADRSAKAHGFVRPSFKEGLSPTEYFFHAVGGREALVDTAVRTSQSGYFQRRLINALLDLEVKDDETVRETRDTIVQFKYGEDGVDPSACEYGKVVDIDEIIKDVMAEAGTGA</sequence>
<dbReference type="InterPro" id="IPR000722">
    <property type="entry name" value="RNA_pol_asu"/>
</dbReference>
<dbReference type="Pfam" id="PF05000">
    <property type="entry name" value="RNA_pol_Rpb1_4"/>
    <property type="match status" value="1"/>
</dbReference>
<dbReference type="InterPro" id="IPR045867">
    <property type="entry name" value="DNA-dir_RpoC_beta_prime"/>
</dbReference>
<keyword evidence="5 10" id="KW-0548">Nucleotidyltransferase</keyword>
<dbReference type="Gene3D" id="2.40.40.20">
    <property type="match status" value="1"/>
</dbReference>
<dbReference type="GO" id="GO:0003677">
    <property type="term" value="F:DNA binding"/>
    <property type="evidence" value="ECO:0007669"/>
    <property type="project" value="InterPro"/>
</dbReference>
<comment type="similarity">
    <text evidence="1">Belongs to the RNA polymerase beta' chain family.</text>
</comment>
<evidence type="ECO:0000256" key="2">
    <source>
        <dbReference type="ARBA" id="ARBA00012418"/>
    </source>
</evidence>
<dbReference type="InterPro" id="IPR042102">
    <property type="entry name" value="RNA_pol_Rpb1_3_sf"/>
</dbReference>
<evidence type="ECO:0000256" key="7">
    <source>
        <dbReference type="ARBA" id="ARBA00048552"/>
    </source>
</evidence>
<dbReference type="InterPro" id="IPR007083">
    <property type="entry name" value="RNA_pol_Rpb1_4"/>
</dbReference>
<comment type="catalytic activity">
    <reaction evidence="7">
        <text>RNA(n) + a ribonucleoside 5'-triphosphate = RNA(n+1) + diphosphate</text>
        <dbReference type="Rhea" id="RHEA:21248"/>
        <dbReference type="Rhea" id="RHEA-COMP:14527"/>
        <dbReference type="Rhea" id="RHEA-COMP:17342"/>
        <dbReference type="ChEBI" id="CHEBI:33019"/>
        <dbReference type="ChEBI" id="CHEBI:61557"/>
        <dbReference type="ChEBI" id="CHEBI:140395"/>
        <dbReference type="EC" id="2.7.7.6"/>
    </reaction>
</comment>
<dbReference type="GO" id="GO:0003899">
    <property type="term" value="F:DNA-directed RNA polymerase activity"/>
    <property type="evidence" value="ECO:0007669"/>
    <property type="project" value="UniProtKB-EC"/>
</dbReference>
<feature type="domain" description="RNA polymerase N-terminal" evidence="9">
    <location>
        <begin position="1"/>
        <end position="83"/>
    </location>
</feature>
<dbReference type="FunFam" id="2.40.40.20:FF:000019">
    <property type="entry name" value="DNA-directed RNA polymerase II subunit RPB1"/>
    <property type="match status" value="1"/>
</dbReference>
<organism evidence="10">
    <name type="scientific">Candidatus Methanophagaceae archaeon ANME-1 ERB6</name>
    <dbReference type="NCBI Taxonomy" id="2759912"/>
    <lineage>
        <taxon>Archaea</taxon>
        <taxon>Methanobacteriati</taxon>
        <taxon>Methanobacteriota</taxon>
        <taxon>Stenosarchaea group</taxon>
        <taxon>Methanomicrobia</taxon>
        <taxon>Candidatus Methanophagales</taxon>
        <taxon>Candidatus Methanophagaceae</taxon>
    </lineage>
</organism>
<dbReference type="Pfam" id="PF04998">
    <property type="entry name" value="RNA_pol_Rpb1_5"/>
    <property type="match status" value="1"/>
</dbReference>
<dbReference type="InterPro" id="IPR038120">
    <property type="entry name" value="Rpb1_funnel_sf"/>
</dbReference>
<dbReference type="GO" id="GO:0006351">
    <property type="term" value="P:DNA-templated transcription"/>
    <property type="evidence" value="ECO:0007669"/>
    <property type="project" value="InterPro"/>
</dbReference>
<dbReference type="Gene3D" id="1.10.132.30">
    <property type="match status" value="1"/>
</dbReference>
<dbReference type="PANTHER" id="PTHR19376">
    <property type="entry name" value="DNA-DIRECTED RNA POLYMERASE"/>
    <property type="match status" value="1"/>
</dbReference>
<evidence type="ECO:0000256" key="6">
    <source>
        <dbReference type="ARBA" id="ARBA00023163"/>
    </source>
</evidence>
<dbReference type="EMBL" id="MT631452">
    <property type="protein sequence ID" value="QNO50798.1"/>
    <property type="molecule type" value="Genomic_DNA"/>
</dbReference>
<name>A0A7G9YS14_9EURY</name>
<dbReference type="SMART" id="SM00663">
    <property type="entry name" value="RPOLA_N"/>
    <property type="match status" value="1"/>
</dbReference>
<dbReference type="GO" id="GO:0000428">
    <property type="term" value="C:DNA-directed RNA polymerase complex"/>
    <property type="evidence" value="ECO:0007669"/>
    <property type="project" value="UniProtKB-KW"/>
</dbReference>
<dbReference type="Gene3D" id="6.10.250.2940">
    <property type="match status" value="1"/>
</dbReference>
<dbReference type="InterPro" id="IPR006592">
    <property type="entry name" value="RNA_pol_N"/>
</dbReference>
<dbReference type="SUPFAM" id="SSF64484">
    <property type="entry name" value="beta and beta-prime subunits of DNA dependent RNA-polymerase"/>
    <property type="match status" value="1"/>
</dbReference>
<protein>
    <recommendedName>
        <fullName evidence="2">DNA-directed RNA polymerase</fullName>
        <ecNumber evidence="2">2.7.7.6</ecNumber>
    </recommendedName>
</protein>
<evidence type="ECO:0000256" key="4">
    <source>
        <dbReference type="ARBA" id="ARBA00022679"/>
    </source>
</evidence>
<evidence type="ECO:0000256" key="1">
    <source>
        <dbReference type="ARBA" id="ARBA00006460"/>
    </source>
</evidence>
<evidence type="ECO:0000313" key="10">
    <source>
        <dbReference type="EMBL" id="QNO50798.1"/>
    </source>
</evidence>